<dbReference type="InterPro" id="IPR000277">
    <property type="entry name" value="Cys/Met-Metab_PyrdxlP-dep_enz"/>
</dbReference>
<dbReference type="OrthoDB" id="9790858at2"/>
<dbReference type="EMBL" id="VTWH01000002">
    <property type="protein sequence ID" value="KAA0970113.1"/>
    <property type="molecule type" value="Genomic_DNA"/>
</dbReference>
<evidence type="ECO:0000256" key="5">
    <source>
        <dbReference type="ARBA" id="ARBA00047517"/>
    </source>
</evidence>
<dbReference type="PANTHER" id="PTHR43500:SF1">
    <property type="entry name" value="CYSTATHIONINE BETA-LYASE-RELATED"/>
    <property type="match status" value="1"/>
</dbReference>
<evidence type="ECO:0000256" key="4">
    <source>
        <dbReference type="ARBA" id="ARBA00023239"/>
    </source>
</evidence>
<comment type="catalytic activity">
    <reaction evidence="5">
        <text>L,L-cystathionine + H2O = L-homocysteine + pyruvate + NH4(+)</text>
        <dbReference type="Rhea" id="RHEA:13965"/>
        <dbReference type="ChEBI" id="CHEBI:15361"/>
        <dbReference type="ChEBI" id="CHEBI:15377"/>
        <dbReference type="ChEBI" id="CHEBI:28938"/>
        <dbReference type="ChEBI" id="CHEBI:58161"/>
        <dbReference type="ChEBI" id="CHEBI:58199"/>
    </reaction>
</comment>
<dbReference type="AlphaFoldDB" id="A0A5B0DUJ8"/>
<evidence type="ECO:0000256" key="1">
    <source>
        <dbReference type="ARBA" id="ARBA00001933"/>
    </source>
</evidence>
<organism evidence="8 9">
    <name type="scientific">Aureimonas fodinaquatilis</name>
    <dbReference type="NCBI Taxonomy" id="2565783"/>
    <lineage>
        <taxon>Bacteria</taxon>
        <taxon>Pseudomonadati</taxon>
        <taxon>Pseudomonadota</taxon>
        <taxon>Alphaproteobacteria</taxon>
        <taxon>Hyphomicrobiales</taxon>
        <taxon>Aurantimonadaceae</taxon>
        <taxon>Aureimonas</taxon>
    </lineage>
</organism>
<dbReference type="Gene3D" id="3.40.640.10">
    <property type="entry name" value="Type I PLP-dependent aspartate aminotransferase-like (Major domain)"/>
    <property type="match status" value="1"/>
</dbReference>
<keyword evidence="9" id="KW-1185">Reference proteome</keyword>
<keyword evidence="3 6" id="KW-0663">Pyridoxal phosphate</keyword>
<feature type="modified residue" description="N6-(pyridoxal phosphate)lysine" evidence="6">
    <location>
        <position position="243"/>
    </location>
</feature>
<gene>
    <name evidence="8" type="primary">metC</name>
    <name evidence="8" type="ORF">FPY71_06135</name>
</gene>
<dbReference type="InterPro" id="IPR006233">
    <property type="entry name" value="Cys_b_lyase_bac"/>
</dbReference>
<dbReference type="InterPro" id="IPR015422">
    <property type="entry name" value="PyrdxlP-dep_Trfase_small"/>
</dbReference>
<dbReference type="Gene3D" id="3.90.1150.10">
    <property type="entry name" value="Aspartate Aminotransferase, domain 1"/>
    <property type="match status" value="1"/>
</dbReference>
<dbReference type="PANTHER" id="PTHR43500">
    <property type="entry name" value="CYSTATHIONINE BETA-LYASE-RELATED"/>
    <property type="match status" value="1"/>
</dbReference>
<dbReference type="GO" id="GO:0030170">
    <property type="term" value="F:pyridoxal phosphate binding"/>
    <property type="evidence" value="ECO:0007669"/>
    <property type="project" value="InterPro"/>
</dbReference>
<dbReference type="InterPro" id="IPR015421">
    <property type="entry name" value="PyrdxlP-dep_Trfase_major"/>
</dbReference>
<sequence>MFCRSSLDRIFCTCEWCNQSYCPIHEREDTILSNNRKYTEQNQRFHTRAAHSGFDSRSFHGFVNPPVVHASTVLFPDMATLRRNGQQYTYGLTGTPTTAALEAALNELEGSHGTVLVPSGLAAISLPLLTFLSAGDHLLVVDSVYFPTRRFCRSVLQRMMVEITYFDPSISTETFESHLRPNTKAVLLEAPGSNTFEMLDVAALSAAAHKAGAVVMMDNTWATPLYFRPLDHGVDVSIHALTKYPAGHSDIMLGSVSTTAECYGRLRETQMAMGINAAPDDAYMTLRGLRTMPTRIERHEKSALQLAQWLETHPRIAKVLHPALPSFEGHELFKRQFSGSTGLFSIVLAGGGDVEGAAFVDALEIFGIGYSWGGFESLALQVELSDRTVAVAPKEGPVIRLQIGLEDVEDLQRDLELGFAALDQLDG</sequence>
<dbReference type="Pfam" id="PF01053">
    <property type="entry name" value="Cys_Met_Meta_PP"/>
    <property type="match status" value="1"/>
</dbReference>
<dbReference type="FunFam" id="3.40.640.10:FF:000046">
    <property type="entry name" value="Cystathionine gamma-lyase"/>
    <property type="match status" value="1"/>
</dbReference>
<accession>A0A5B0DUJ8</accession>
<dbReference type="EC" id="4.4.1.8" evidence="8"/>
<evidence type="ECO:0000256" key="2">
    <source>
        <dbReference type="ARBA" id="ARBA00009077"/>
    </source>
</evidence>
<comment type="caution">
    <text evidence="8">The sequence shown here is derived from an EMBL/GenBank/DDBJ whole genome shotgun (WGS) entry which is preliminary data.</text>
</comment>
<evidence type="ECO:0000256" key="3">
    <source>
        <dbReference type="ARBA" id="ARBA00022898"/>
    </source>
</evidence>
<dbReference type="PIRSF" id="PIRSF001434">
    <property type="entry name" value="CGS"/>
    <property type="match status" value="1"/>
</dbReference>
<dbReference type="SUPFAM" id="SSF53383">
    <property type="entry name" value="PLP-dependent transferases"/>
    <property type="match status" value="1"/>
</dbReference>
<name>A0A5B0DUJ8_9HYPH</name>
<dbReference type="GO" id="GO:0047804">
    <property type="term" value="F:cysteine-S-conjugate beta-lyase activity"/>
    <property type="evidence" value="ECO:0007669"/>
    <property type="project" value="InterPro"/>
</dbReference>
<comment type="cofactor">
    <cofactor evidence="1 7">
        <name>pyridoxal 5'-phosphate</name>
        <dbReference type="ChEBI" id="CHEBI:597326"/>
    </cofactor>
</comment>
<dbReference type="GO" id="GO:0019450">
    <property type="term" value="P:L-cysteine catabolic process to pyruvate"/>
    <property type="evidence" value="ECO:0007669"/>
    <property type="project" value="TreeGrafter"/>
</dbReference>
<proteinExistence type="inferred from homology"/>
<evidence type="ECO:0000256" key="7">
    <source>
        <dbReference type="RuleBase" id="RU362118"/>
    </source>
</evidence>
<dbReference type="InterPro" id="IPR015424">
    <property type="entry name" value="PyrdxlP-dep_Trfase"/>
</dbReference>
<reference evidence="8 9" key="1">
    <citation type="submission" date="2019-08" db="EMBL/GenBank/DDBJ databases">
        <title>Aureimonas fodiniaquatilis sp. nov., isolated from a coal mine wastewater.</title>
        <authorList>
            <person name="Kim W."/>
        </authorList>
    </citation>
    <scope>NUCLEOTIDE SEQUENCE [LARGE SCALE GENOMIC DNA]</scope>
    <source>
        <strain evidence="8 9">CAU 1482</strain>
    </source>
</reference>
<protein>
    <submittedName>
        <fullName evidence="8">Cystathionine beta-lyase</fullName>
        <ecNumber evidence="8">4.4.1.8</ecNumber>
    </submittedName>
</protein>
<dbReference type="NCBIfam" id="TIGR01324">
    <property type="entry name" value="cysta_beta_ly_B"/>
    <property type="match status" value="1"/>
</dbReference>
<evidence type="ECO:0000313" key="8">
    <source>
        <dbReference type="EMBL" id="KAA0970113.1"/>
    </source>
</evidence>
<comment type="similarity">
    <text evidence="2 7">Belongs to the trans-sulfuration enzymes family.</text>
</comment>
<keyword evidence="4 8" id="KW-0456">Lyase</keyword>
<dbReference type="Proteomes" id="UP000324738">
    <property type="component" value="Unassembled WGS sequence"/>
</dbReference>
<evidence type="ECO:0000256" key="6">
    <source>
        <dbReference type="PIRSR" id="PIRSR001434-2"/>
    </source>
</evidence>
<evidence type="ECO:0000313" key="9">
    <source>
        <dbReference type="Proteomes" id="UP000324738"/>
    </source>
</evidence>
<dbReference type="GO" id="GO:0019346">
    <property type="term" value="P:transsulfuration"/>
    <property type="evidence" value="ECO:0007669"/>
    <property type="project" value="InterPro"/>
</dbReference>